<keyword evidence="1" id="KW-0812">Transmembrane</keyword>
<organism evidence="2 3">
    <name type="scientific">Pueribacillus theae</name>
    <dbReference type="NCBI Taxonomy" id="2171751"/>
    <lineage>
        <taxon>Bacteria</taxon>
        <taxon>Bacillati</taxon>
        <taxon>Bacillota</taxon>
        <taxon>Bacilli</taxon>
        <taxon>Bacillales</taxon>
        <taxon>Bacillaceae</taxon>
        <taxon>Pueribacillus</taxon>
    </lineage>
</organism>
<evidence type="ECO:0000313" key="3">
    <source>
        <dbReference type="Proteomes" id="UP000245998"/>
    </source>
</evidence>
<gene>
    <name evidence="2" type="ORF">DCC39_16010</name>
</gene>
<name>A0A2U1JSJ0_9BACI</name>
<feature type="transmembrane region" description="Helical" evidence="1">
    <location>
        <begin position="5"/>
        <end position="22"/>
    </location>
</feature>
<dbReference type="EMBL" id="QCZG01000045">
    <property type="protein sequence ID" value="PWA07904.1"/>
    <property type="molecule type" value="Genomic_DNA"/>
</dbReference>
<protein>
    <submittedName>
        <fullName evidence="2">Disulfide bond formation protein DsbD</fullName>
    </submittedName>
</protein>
<proteinExistence type="predicted"/>
<keyword evidence="1" id="KW-1133">Transmembrane helix</keyword>
<evidence type="ECO:0000256" key="1">
    <source>
        <dbReference type="SAM" id="Phobius"/>
    </source>
</evidence>
<dbReference type="RefSeq" id="WP_116555908.1">
    <property type="nucleotide sequence ID" value="NZ_QCZG01000045.1"/>
</dbReference>
<feature type="transmembrane region" description="Helical" evidence="1">
    <location>
        <begin position="64"/>
        <end position="84"/>
    </location>
</feature>
<accession>A0A2U1JSJ0</accession>
<dbReference type="OrthoDB" id="2968532at2"/>
<sequence length="132" mass="15220">MNKKVFNIIGWLLLLGMASLWIGFGYSSWYLLLLPSAYIFFSIYDGSMNKKLIMMKKLSMRQVILIIFAFISSVAIVFGLIQLANYLINHMLQLQGWIKTLSQFIAVIISLYPVKFTFGNVVYRVSADNKKY</sequence>
<comment type="caution">
    <text evidence="2">The sequence shown here is derived from an EMBL/GenBank/DDBJ whole genome shotgun (WGS) entry which is preliminary data.</text>
</comment>
<feature type="transmembrane region" description="Helical" evidence="1">
    <location>
        <begin position="28"/>
        <end position="44"/>
    </location>
</feature>
<dbReference type="AlphaFoldDB" id="A0A2U1JSJ0"/>
<feature type="transmembrane region" description="Helical" evidence="1">
    <location>
        <begin position="104"/>
        <end position="123"/>
    </location>
</feature>
<evidence type="ECO:0000313" key="2">
    <source>
        <dbReference type="EMBL" id="PWA07904.1"/>
    </source>
</evidence>
<keyword evidence="1" id="KW-0472">Membrane</keyword>
<dbReference type="Proteomes" id="UP000245998">
    <property type="component" value="Unassembled WGS sequence"/>
</dbReference>
<keyword evidence="3" id="KW-1185">Reference proteome</keyword>
<reference evidence="2 3" key="1">
    <citation type="submission" date="2018-04" db="EMBL/GenBank/DDBJ databases">
        <title>Camelliibacillus theae gen. nov., sp. nov., isolated from Pu'er tea.</title>
        <authorList>
            <person name="Niu L."/>
        </authorList>
    </citation>
    <scope>NUCLEOTIDE SEQUENCE [LARGE SCALE GENOMIC DNA]</scope>
    <source>
        <strain evidence="2 3">T8</strain>
    </source>
</reference>